<reference evidence="3 4" key="1">
    <citation type="journal article" date="2010" name="Stand. Genomic Sci.">
        <title>Complete genome sequence of Haliangium ochraceum type strain (SMP-2).</title>
        <authorList>
            <consortium name="US DOE Joint Genome Institute (JGI-PGF)"/>
            <person name="Ivanova N."/>
            <person name="Daum C."/>
            <person name="Lang E."/>
            <person name="Abt B."/>
            <person name="Kopitz M."/>
            <person name="Saunders E."/>
            <person name="Lapidus A."/>
            <person name="Lucas S."/>
            <person name="Glavina Del Rio T."/>
            <person name="Nolan M."/>
            <person name="Tice H."/>
            <person name="Copeland A."/>
            <person name="Cheng J.F."/>
            <person name="Chen F."/>
            <person name="Bruce D."/>
            <person name="Goodwin L."/>
            <person name="Pitluck S."/>
            <person name="Mavromatis K."/>
            <person name="Pati A."/>
            <person name="Mikhailova N."/>
            <person name="Chen A."/>
            <person name="Palaniappan K."/>
            <person name="Land M."/>
            <person name="Hauser L."/>
            <person name="Chang Y.J."/>
            <person name="Jeffries C.D."/>
            <person name="Detter J.C."/>
            <person name="Brettin T."/>
            <person name="Rohde M."/>
            <person name="Goker M."/>
            <person name="Bristow J."/>
            <person name="Markowitz V."/>
            <person name="Eisen J.A."/>
            <person name="Hugenholtz P."/>
            <person name="Kyrpides N.C."/>
            <person name="Klenk H.P."/>
        </authorList>
    </citation>
    <scope>NUCLEOTIDE SEQUENCE [LARGE SCALE GENOMIC DNA]</scope>
    <source>
        <strain evidence="4">DSM 14365 / CIP 107738 / JCM 11303 / AJ 13395 / SMP-2</strain>
    </source>
</reference>
<feature type="domain" description="UspA" evidence="2">
    <location>
        <begin position="2"/>
        <end position="146"/>
    </location>
</feature>
<dbReference type="PANTHER" id="PTHR46268">
    <property type="entry name" value="STRESS RESPONSE PROTEIN NHAX"/>
    <property type="match status" value="1"/>
</dbReference>
<feature type="domain" description="UspA" evidence="2">
    <location>
        <begin position="155"/>
        <end position="300"/>
    </location>
</feature>
<dbReference type="PRINTS" id="PR01438">
    <property type="entry name" value="UNVRSLSTRESS"/>
</dbReference>
<dbReference type="RefSeq" id="WP_012825556.1">
    <property type="nucleotide sequence ID" value="NC_013440.1"/>
</dbReference>
<evidence type="ECO:0000256" key="1">
    <source>
        <dbReference type="ARBA" id="ARBA00008791"/>
    </source>
</evidence>
<keyword evidence="4" id="KW-1185">Reference proteome</keyword>
<gene>
    <name evidence="3" type="ordered locus">Hoch_0288</name>
</gene>
<dbReference type="eggNOG" id="COG0589">
    <property type="taxonomic scope" value="Bacteria"/>
</dbReference>
<evidence type="ECO:0000313" key="4">
    <source>
        <dbReference type="Proteomes" id="UP000001880"/>
    </source>
</evidence>
<dbReference type="HOGENOM" id="CLU_049301_2_1_7"/>
<comment type="similarity">
    <text evidence="1">Belongs to the universal stress protein A family.</text>
</comment>
<dbReference type="Pfam" id="PF00582">
    <property type="entry name" value="Usp"/>
    <property type="match status" value="2"/>
</dbReference>
<dbReference type="CDD" id="cd00293">
    <property type="entry name" value="USP-like"/>
    <property type="match status" value="2"/>
</dbReference>
<sequence length="303" mass="32897">MSTILFATDFSEASEVAGHVTRAVARHLQARVICAHAVVATEAQPDAYELASGHVEDFRKSFQEDLAARHARIEQFAEELGRYGLSASSRMLDGSVIESICEAADEAQAALVILGSHGRTGLKRFVLGSVAERVVRLCSTSVLVARAPVIDQQGFRRVLVPTDFSEAAEVALDQAASLAAADASIDILHCWQPEEFPDGLIHRTEDAKVHDNLGKQVQDRANSLGNALVRRVAIGKRKVRFHWQHSRPGAGIHEFIEQQAEPYDLIGVGTHGRTGINRLLVGSVAESTVRYAPCSVLVARPRV</sequence>
<dbReference type="Proteomes" id="UP000001880">
    <property type="component" value="Chromosome"/>
</dbReference>
<dbReference type="Gene3D" id="3.40.50.620">
    <property type="entry name" value="HUPs"/>
    <property type="match status" value="2"/>
</dbReference>
<proteinExistence type="inferred from homology"/>
<evidence type="ECO:0000259" key="2">
    <source>
        <dbReference type="Pfam" id="PF00582"/>
    </source>
</evidence>
<accession>D0LHR7</accession>
<organism evidence="3 4">
    <name type="scientific">Haliangium ochraceum (strain DSM 14365 / JCM 11303 / SMP-2)</name>
    <dbReference type="NCBI Taxonomy" id="502025"/>
    <lineage>
        <taxon>Bacteria</taxon>
        <taxon>Pseudomonadati</taxon>
        <taxon>Myxococcota</taxon>
        <taxon>Polyangia</taxon>
        <taxon>Haliangiales</taxon>
        <taxon>Kofleriaceae</taxon>
        <taxon>Haliangium</taxon>
    </lineage>
</organism>
<evidence type="ECO:0000313" key="3">
    <source>
        <dbReference type="EMBL" id="ACY12929.1"/>
    </source>
</evidence>
<name>D0LHR7_HALO1</name>
<dbReference type="InterPro" id="IPR014729">
    <property type="entry name" value="Rossmann-like_a/b/a_fold"/>
</dbReference>
<dbReference type="PANTHER" id="PTHR46268:SF22">
    <property type="entry name" value="SENSOR PROTEIN KDPD-RELATED"/>
    <property type="match status" value="1"/>
</dbReference>
<dbReference type="AlphaFoldDB" id="D0LHR7"/>
<protein>
    <submittedName>
        <fullName evidence="3">UspA domain protein</fullName>
    </submittedName>
</protein>
<dbReference type="SUPFAM" id="SSF52402">
    <property type="entry name" value="Adenine nucleotide alpha hydrolases-like"/>
    <property type="match status" value="2"/>
</dbReference>
<dbReference type="InterPro" id="IPR006016">
    <property type="entry name" value="UspA"/>
</dbReference>
<dbReference type="InterPro" id="IPR006015">
    <property type="entry name" value="Universal_stress_UspA"/>
</dbReference>
<dbReference type="STRING" id="502025.Hoch_0288"/>
<dbReference type="OrthoDB" id="9788959at2"/>
<dbReference type="EMBL" id="CP001804">
    <property type="protein sequence ID" value="ACY12929.1"/>
    <property type="molecule type" value="Genomic_DNA"/>
</dbReference>
<dbReference type="KEGG" id="hoh:Hoch_0288"/>